<organism evidence="2 3">
    <name type="scientific">Phytophthora rubi</name>
    <dbReference type="NCBI Taxonomy" id="129364"/>
    <lineage>
        <taxon>Eukaryota</taxon>
        <taxon>Sar</taxon>
        <taxon>Stramenopiles</taxon>
        <taxon>Oomycota</taxon>
        <taxon>Peronosporomycetes</taxon>
        <taxon>Peronosporales</taxon>
        <taxon>Peronosporaceae</taxon>
        <taxon>Phytophthora</taxon>
    </lineage>
</organism>
<name>A0A6A4B531_9STRA</name>
<dbReference type="Proteomes" id="UP000434957">
    <property type="component" value="Unassembled WGS sequence"/>
</dbReference>
<feature type="region of interest" description="Disordered" evidence="1">
    <location>
        <begin position="1"/>
        <end position="59"/>
    </location>
</feature>
<feature type="compositionally biased region" description="Basic and acidic residues" evidence="1">
    <location>
        <begin position="38"/>
        <end position="51"/>
    </location>
</feature>
<keyword evidence="3" id="KW-1185">Reference proteome</keyword>
<dbReference type="AlphaFoldDB" id="A0A6A4B531"/>
<proteinExistence type="predicted"/>
<comment type="caution">
    <text evidence="2">The sequence shown here is derived from an EMBL/GenBank/DDBJ whole genome shotgun (WGS) entry which is preliminary data.</text>
</comment>
<evidence type="ECO:0000313" key="3">
    <source>
        <dbReference type="Proteomes" id="UP000434957"/>
    </source>
</evidence>
<feature type="compositionally biased region" description="Basic residues" evidence="1">
    <location>
        <begin position="9"/>
        <end position="24"/>
    </location>
</feature>
<evidence type="ECO:0000313" key="2">
    <source>
        <dbReference type="EMBL" id="KAE9269244.1"/>
    </source>
</evidence>
<evidence type="ECO:0000256" key="1">
    <source>
        <dbReference type="SAM" id="MobiDB-lite"/>
    </source>
</evidence>
<reference evidence="2 3" key="1">
    <citation type="submission" date="2018-08" db="EMBL/GenBank/DDBJ databases">
        <title>Genomic investigation of the strawberry pathogen Phytophthora fragariae indicates pathogenicity is determined by transcriptional variation in three key races.</title>
        <authorList>
            <person name="Adams T.M."/>
            <person name="Armitage A.D."/>
            <person name="Sobczyk M.K."/>
            <person name="Bates H.J."/>
            <person name="Dunwell J.M."/>
            <person name="Nellist C.F."/>
            <person name="Harrison R.J."/>
        </authorList>
    </citation>
    <scope>NUCLEOTIDE SEQUENCE [LARGE SCALE GENOMIC DNA]</scope>
    <source>
        <strain evidence="2 3">SCRP333</strain>
    </source>
</reference>
<accession>A0A6A4B531</accession>
<dbReference type="EMBL" id="QXFT01006368">
    <property type="protein sequence ID" value="KAE9269244.1"/>
    <property type="molecule type" value="Genomic_DNA"/>
</dbReference>
<sequence length="146" mass="15744">MRGAECHSGARKWRACSHRTPRKQTKGDGRGTRGPAKGQHDQYRNVAAERKLRTRSKQSSVGAPRLMVACMICYSAAQQQVAASKPWMPNCGHPTAAATKLVAAFKPRMLSCGCPAAVATAVFKPQVPSCDCMAAGSRRSCRAWRG</sequence>
<gene>
    <name evidence="2" type="ORF">PR003_g31203</name>
</gene>
<protein>
    <submittedName>
        <fullName evidence="2">Uncharacterized protein</fullName>
    </submittedName>
</protein>